<dbReference type="EMBL" id="CM002922">
    <property type="protein sequence ID" value="KGN65274.1"/>
    <property type="molecule type" value="Genomic_DNA"/>
</dbReference>
<gene>
    <name evidence="3" type="ORF">Csa_1G294050</name>
</gene>
<keyword evidence="4" id="KW-1185">Reference proteome</keyword>
<reference evidence="3 4" key="1">
    <citation type="journal article" date="2009" name="Nat. Genet.">
        <title>The genome of the cucumber, Cucumis sativus L.</title>
        <authorList>
            <person name="Huang S."/>
            <person name="Li R."/>
            <person name="Zhang Z."/>
            <person name="Li L."/>
            <person name="Gu X."/>
            <person name="Fan W."/>
            <person name="Lucas W.J."/>
            <person name="Wang X."/>
            <person name="Xie B."/>
            <person name="Ni P."/>
            <person name="Ren Y."/>
            <person name="Zhu H."/>
            <person name="Li J."/>
            <person name="Lin K."/>
            <person name="Jin W."/>
            <person name="Fei Z."/>
            <person name="Li G."/>
            <person name="Staub J."/>
            <person name="Kilian A."/>
            <person name="van der Vossen E.A."/>
            <person name="Wu Y."/>
            <person name="Guo J."/>
            <person name="He J."/>
            <person name="Jia Z."/>
            <person name="Ren Y."/>
            <person name="Tian G."/>
            <person name="Lu Y."/>
            <person name="Ruan J."/>
            <person name="Qian W."/>
            <person name="Wang M."/>
            <person name="Huang Q."/>
            <person name="Li B."/>
            <person name="Xuan Z."/>
            <person name="Cao J."/>
            <person name="Asan"/>
            <person name="Wu Z."/>
            <person name="Zhang J."/>
            <person name="Cai Q."/>
            <person name="Bai Y."/>
            <person name="Zhao B."/>
            <person name="Han Y."/>
            <person name="Li Y."/>
            <person name="Li X."/>
            <person name="Wang S."/>
            <person name="Shi Q."/>
            <person name="Liu S."/>
            <person name="Cho W.K."/>
            <person name="Kim J.Y."/>
            <person name="Xu Y."/>
            <person name="Heller-Uszynska K."/>
            <person name="Miao H."/>
            <person name="Cheng Z."/>
            <person name="Zhang S."/>
            <person name="Wu J."/>
            <person name="Yang Y."/>
            <person name="Kang H."/>
            <person name="Li M."/>
            <person name="Liang H."/>
            <person name="Ren X."/>
            <person name="Shi Z."/>
            <person name="Wen M."/>
            <person name="Jian M."/>
            <person name="Yang H."/>
            <person name="Zhang G."/>
            <person name="Yang Z."/>
            <person name="Chen R."/>
            <person name="Liu S."/>
            <person name="Li J."/>
            <person name="Ma L."/>
            <person name="Liu H."/>
            <person name="Zhou Y."/>
            <person name="Zhao J."/>
            <person name="Fang X."/>
            <person name="Li G."/>
            <person name="Fang L."/>
            <person name="Li Y."/>
            <person name="Liu D."/>
            <person name="Zheng H."/>
            <person name="Zhang Y."/>
            <person name="Qin N."/>
            <person name="Li Z."/>
            <person name="Yang G."/>
            <person name="Yang S."/>
            <person name="Bolund L."/>
            <person name="Kristiansen K."/>
            <person name="Zheng H."/>
            <person name="Li S."/>
            <person name="Zhang X."/>
            <person name="Yang H."/>
            <person name="Wang J."/>
            <person name="Sun R."/>
            <person name="Zhang B."/>
            <person name="Jiang S."/>
            <person name="Wang J."/>
            <person name="Du Y."/>
            <person name="Li S."/>
        </authorList>
    </citation>
    <scope>NUCLEOTIDE SEQUENCE [LARGE SCALE GENOMIC DNA]</scope>
    <source>
        <strain evidence="4">cv. 9930</strain>
    </source>
</reference>
<dbReference type="Gramene" id="KGN65274">
    <property type="protein sequence ID" value="KGN65274"/>
    <property type="gene ID" value="Csa_1G294050"/>
</dbReference>
<dbReference type="AlphaFoldDB" id="A0A0A0LWA4"/>
<feature type="transmembrane region" description="Helical" evidence="2">
    <location>
        <begin position="26"/>
        <end position="48"/>
    </location>
</feature>
<reference evidence="3 4" key="3">
    <citation type="journal article" date="2010" name="BMC Genomics">
        <title>Transcriptome sequencing and comparative analysis of cucumber flowers with different sex types.</title>
        <authorList>
            <person name="Guo S."/>
            <person name="Zheng Y."/>
            <person name="Joung J.G."/>
            <person name="Liu S."/>
            <person name="Zhang Z."/>
            <person name="Crasta O.R."/>
            <person name="Sobral B.W."/>
            <person name="Xu Y."/>
            <person name="Huang S."/>
            <person name="Fei Z."/>
        </authorList>
    </citation>
    <scope>NUCLEOTIDE SEQUENCE [LARGE SCALE GENOMIC DNA]</scope>
    <source>
        <strain evidence="4">cv. 9930</strain>
    </source>
</reference>
<keyword evidence="2" id="KW-0812">Transmembrane</keyword>
<organism evidence="3 4">
    <name type="scientific">Cucumis sativus</name>
    <name type="common">Cucumber</name>
    <dbReference type="NCBI Taxonomy" id="3659"/>
    <lineage>
        <taxon>Eukaryota</taxon>
        <taxon>Viridiplantae</taxon>
        <taxon>Streptophyta</taxon>
        <taxon>Embryophyta</taxon>
        <taxon>Tracheophyta</taxon>
        <taxon>Spermatophyta</taxon>
        <taxon>Magnoliopsida</taxon>
        <taxon>eudicotyledons</taxon>
        <taxon>Gunneridae</taxon>
        <taxon>Pentapetalae</taxon>
        <taxon>rosids</taxon>
        <taxon>fabids</taxon>
        <taxon>Cucurbitales</taxon>
        <taxon>Cucurbitaceae</taxon>
        <taxon>Benincaseae</taxon>
        <taxon>Cucumis</taxon>
    </lineage>
</organism>
<dbReference type="eggNOG" id="KOG1052">
    <property type="taxonomic scope" value="Eukaryota"/>
</dbReference>
<reference evidence="3 4" key="2">
    <citation type="journal article" date="2009" name="PLoS ONE">
        <title>An integrated genetic and cytogenetic map of the cucumber genome.</title>
        <authorList>
            <person name="Ren Y."/>
            <person name="Zhang Z."/>
            <person name="Liu J."/>
            <person name="Staub J.E."/>
            <person name="Han Y."/>
            <person name="Cheng Z."/>
            <person name="Li X."/>
            <person name="Lu J."/>
            <person name="Miao H."/>
            <person name="Kang H."/>
            <person name="Xie B."/>
            <person name="Gu X."/>
            <person name="Wang X."/>
            <person name="Du Y."/>
            <person name="Jin W."/>
            <person name="Huang S."/>
        </authorList>
    </citation>
    <scope>NUCLEOTIDE SEQUENCE [LARGE SCALE GENOMIC DNA]</scope>
    <source>
        <strain evidence="4">cv. 9930</strain>
    </source>
</reference>
<keyword evidence="2" id="KW-0472">Membrane</keyword>
<accession>A0A0A0LWA4</accession>
<evidence type="ECO:0000313" key="4">
    <source>
        <dbReference type="Proteomes" id="UP000029981"/>
    </source>
</evidence>
<reference evidence="3 4" key="4">
    <citation type="journal article" date="2011" name="BMC Genomics">
        <title>RNA-Seq improves annotation of protein-coding genes in the cucumber genome.</title>
        <authorList>
            <person name="Li Z."/>
            <person name="Zhang Z."/>
            <person name="Yan P."/>
            <person name="Huang S."/>
            <person name="Fei Z."/>
            <person name="Lin K."/>
        </authorList>
    </citation>
    <scope>NUCLEOTIDE SEQUENCE [LARGE SCALE GENOMIC DNA]</scope>
    <source>
        <strain evidence="4">cv. 9930</strain>
    </source>
</reference>
<dbReference type="Proteomes" id="UP000029981">
    <property type="component" value="Chromosome 1"/>
</dbReference>
<feature type="compositionally biased region" description="Acidic residues" evidence="1">
    <location>
        <begin position="126"/>
        <end position="135"/>
    </location>
</feature>
<proteinExistence type="predicted"/>
<protein>
    <submittedName>
        <fullName evidence="3">Uncharacterized protein</fullName>
    </submittedName>
</protein>
<evidence type="ECO:0000256" key="2">
    <source>
        <dbReference type="SAM" id="Phobius"/>
    </source>
</evidence>
<name>A0A0A0LWA4_CUCSA</name>
<sequence>MREIENKYYFSLNEDTPGSPDSALTVYRFGGLFIITAVATWSSLLIYLTQFLHTHWPDSSNNQSPFASKMFEMVKLFYHLHFLHPSSLQTSQSRLHSVSKMAEDKTLQIDNDHHNSTEEPNILEVVNEDQAEDDA</sequence>
<evidence type="ECO:0000256" key="1">
    <source>
        <dbReference type="SAM" id="MobiDB-lite"/>
    </source>
</evidence>
<evidence type="ECO:0000313" key="3">
    <source>
        <dbReference type="EMBL" id="KGN65274.1"/>
    </source>
</evidence>
<keyword evidence="2" id="KW-1133">Transmembrane helix</keyword>
<feature type="region of interest" description="Disordered" evidence="1">
    <location>
        <begin position="110"/>
        <end position="135"/>
    </location>
</feature>